<evidence type="ECO:0008006" key="4">
    <source>
        <dbReference type="Google" id="ProtNLM"/>
    </source>
</evidence>
<feature type="chain" id="PRO_5018665265" description="DUF4412 domain-containing protein" evidence="1">
    <location>
        <begin position="20"/>
        <end position="209"/>
    </location>
</feature>
<comment type="caution">
    <text evidence="2">The sequence shown here is derived from an EMBL/GenBank/DDBJ whole genome shotgun (WGS) entry which is preliminary data.</text>
</comment>
<dbReference type="AlphaFoldDB" id="A0A3S3Z516"/>
<evidence type="ECO:0000313" key="3">
    <source>
        <dbReference type="Proteomes" id="UP000286701"/>
    </source>
</evidence>
<dbReference type="RefSeq" id="WP_128531969.1">
    <property type="nucleotide sequence ID" value="NZ_SBIW01000001.1"/>
</dbReference>
<dbReference type="EMBL" id="SBIW01000001">
    <property type="protein sequence ID" value="RWY57463.1"/>
    <property type="molecule type" value="Genomic_DNA"/>
</dbReference>
<keyword evidence="1" id="KW-0732">Signal</keyword>
<feature type="signal peptide" evidence="1">
    <location>
        <begin position="1"/>
        <end position="19"/>
    </location>
</feature>
<accession>A0A3S3Z516</accession>
<evidence type="ECO:0000313" key="2">
    <source>
        <dbReference type="EMBL" id="RWY57463.1"/>
    </source>
</evidence>
<keyword evidence="3" id="KW-1185">Reference proteome</keyword>
<gene>
    <name evidence="2" type="ORF">EPL05_02745</name>
</gene>
<dbReference type="OrthoDB" id="1377129at2"/>
<sequence length="209" mass="23303">MKKTLITLCLSLCCVMAFAQSFEGTIVYKNSYKSKMPTVTDQQFTDMMGTTQTWSISGAAYRAELNGQLVQWQVYVPADNKLYTKMANSADALWNDAAENKDEVLSSELHKDVIEILGYKCDELVLNCKSGVQKYYFSKKLGIDARLFSNHKFGNWYAMLSEAGAVPLKTIVDSPQFTIESIATEIKPAKLDKALFVLPAGTTTSKNPY</sequence>
<reference evidence="2 3" key="1">
    <citation type="submission" date="2019-01" db="EMBL/GenBank/DDBJ databases">
        <title>Mucilaginibacter antarcticum sp. nov., isolated from antarctic soil.</title>
        <authorList>
            <person name="Yan Y.-Q."/>
            <person name="Du Z.-J."/>
        </authorList>
    </citation>
    <scope>NUCLEOTIDE SEQUENCE [LARGE SCALE GENOMIC DNA]</scope>
    <source>
        <strain evidence="2 3">F01003</strain>
    </source>
</reference>
<protein>
    <recommendedName>
        <fullName evidence="4">DUF4412 domain-containing protein</fullName>
    </recommendedName>
</protein>
<organism evidence="2 3">
    <name type="scientific">Mucilaginibacter gilvus</name>
    <dbReference type="NCBI Taxonomy" id="2305909"/>
    <lineage>
        <taxon>Bacteria</taxon>
        <taxon>Pseudomonadati</taxon>
        <taxon>Bacteroidota</taxon>
        <taxon>Sphingobacteriia</taxon>
        <taxon>Sphingobacteriales</taxon>
        <taxon>Sphingobacteriaceae</taxon>
        <taxon>Mucilaginibacter</taxon>
    </lineage>
</organism>
<evidence type="ECO:0000256" key="1">
    <source>
        <dbReference type="SAM" id="SignalP"/>
    </source>
</evidence>
<proteinExistence type="predicted"/>
<name>A0A3S3Z516_9SPHI</name>
<dbReference type="Proteomes" id="UP000286701">
    <property type="component" value="Unassembled WGS sequence"/>
</dbReference>